<dbReference type="InterPro" id="IPR023561">
    <property type="entry name" value="Carbonic_anhydrase_a-class"/>
</dbReference>
<evidence type="ECO:0000256" key="6">
    <source>
        <dbReference type="ARBA" id="ARBA00022723"/>
    </source>
</evidence>
<keyword evidence="6 10" id="KW-0479">Metal-binding</keyword>
<comment type="similarity">
    <text evidence="3 10">Belongs to the alpha-carbonic anhydrase family.</text>
</comment>
<dbReference type="Pfam" id="PF00194">
    <property type="entry name" value="Carb_anhydrase"/>
    <property type="match status" value="1"/>
</dbReference>
<reference evidence="12" key="1">
    <citation type="submission" date="2016-10" db="EMBL/GenBank/DDBJ databases">
        <title>The High Quality Genome of Vibrio alginolyticus K01M1.</title>
        <authorList>
            <person name="Wendling C."/>
            <person name="Chibani C.M."/>
            <person name="Hertel R."/>
            <person name="Sproer C."/>
            <person name="Bunk B."/>
            <person name="Overmann J."/>
            <person name="Roth O."/>
            <person name="Liesegang H."/>
        </authorList>
    </citation>
    <scope>NUCLEOTIDE SEQUENCE</scope>
    <source>
        <strain evidence="12">K05K4</strain>
    </source>
</reference>
<dbReference type="RefSeq" id="WP_086047558.1">
    <property type="nucleotide sequence ID" value="NZ_CP017890.1"/>
</dbReference>
<dbReference type="PROSITE" id="PS00162">
    <property type="entry name" value="ALPHA_CA_1"/>
    <property type="match status" value="1"/>
</dbReference>
<name>A0A1W6TKP2_VIBAL</name>
<dbReference type="AlphaFoldDB" id="A0A1W6TKP2"/>
<dbReference type="GO" id="GO:0008270">
    <property type="term" value="F:zinc ion binding"/>
    <property type="evidence" value="ECO:0007669"/>
    <property type="project" value="UniProtKB-UniRule"/>
</dbReference>
<feature type="signal peptide" evidence="10">
    <location>
        <begin position="1"/>
        <end position="20"/>
    </location>
</feature>
<evidence type="ECO:0000256" key="9">
    <source>
        <dbReference type="ARBA" id="ARBA00048348"/>
    </source>
</evidence>
<keyword evidence="8 10" id="KW-0456">Lyase</keyword>
<feature type="domain" description="Alpha-carbonic anhydrase" evidence="11">
    <location>
        <begin position="21"/>
        <end position="239"/>
    </location>
</feature>
<dbReference type="InterPro" id="IPR036398">
    <property type="entry name" value="CA_dom_sf"/>
</dbReference>
<evidence type="ECO:0000256" key="3">
    <source>
        <dbReference type="ARBA" id="ARBA00010718"/>
    </source>
</evidence>
<evidence type="ECO:0000313" key="12">
    <source>
        <dbReference type="EMBL" id="ARP21437.1"/>
    </source>
</evidence>
<accession>A0A1W6TKP2</accession>
<dbReference type="PANTHER" id="PTHR18952">
    <property type="entry name" value="CARBONIC ANHYDRASE"/>
    <property type="match status" value="1"/>
</dbReference>
<dbReference type="Gene3D" id="3.10.200.10">
    <property type="entry name" value="Alpha carbonic anhydrase"/>
    <property type="match status" value="1"/>
</dbReference>
<evidence type="ECO:0000256" key="2">
    <source>
        <dbReference type="ARBA" id="ARBA00002904"/>
    </source>
</evidence>
<organism evidence="12">
    <name type="scientific">Vibrio alginolyticus</name>
    <dbReference type="NCBI Taxonomy" id="663"/>
    <lineage>
        <taxon>Bacteria</taxon>
        <taxon>Pseudomonadati</taxon>
        <taxon>Pseudomonadota</taxon>
        <taxon>Gammaproteobacteria</taxon>
        <taxon>Vibrionales</taxon>
        <taxon>Vibrionaceae</taxon>
        <taxon>Vibrio</taxon>
    </lineage>
</organism>
<dbReference type="PROSITE" id="PS51144">
    <property type="entry name" value="ALPHA_CA_2"/>
    <property type="match status" value="1"/>
</dbReference>
<protein>
    <recommendedName>
        <fullName evidence="5 10">Carbonic anhydrase</fullName>
        <ecNumber evidence="4 10">4.2.1.1</ecNumber>
    </recommendedName>
</protein>
<dbReference type="EC" id="4.2.1.1" evidence="4 10"/>
<dbReference type="GO" id="GO:0004089">
    <property type="term" value="F:carbonate dehydratase activity"/>
    <property type="evidence" value="ECO:0007669"/>
    <property type="project" value="UniProtKB-UniRule"/>
</dbReference>
<evidence type="ECO:0000256" key="10">
    <source>
        <dbReference type="RuleBase" id="RU367011"/>
    </source>
</evidence>
<dbReference type="InterPro" id="IPR018338">
    <property type="entry name" value="Carbonic_anhydrase_a-class_CS"/>
</dbReference>
<dbReference type="InterPro" id="IPR001148">
    <property type="entry name" value="CA_dom"/>
</dbReference>
<comment type="cofactor">
    <cofactor evidence="1 10">
        <name>Zn(2+)</name>
        <dbReference type="ChEBI" id="CHEBI:29105"/>
    </cofactor>
</comment>
<evidence type="ECO:0000256" key="1">
    <source>
        <dbReference type="ARBA" id="ARBA00001947"/>
    </source>
</evidence>
<dbReference type="InterPro" id="IPR041891">
    <property type="entry name" value="Alpha_CA_prokaryot-like"/>
</dbReference>
<sequence length="239" mass="26375">MNKTLLAFSLSLLTLSAAQASEWGYGNDKHGPEHWGEIAKDCATTKNQSPINIDNPADAKLEALNLSYTGQVIGLTNNGHTLQAQVNGRNSFTIDGETFELQQFHFHTPSENQIKGRQYPLEAHFVHANADGELAVISVMFDAGDQNAGLSKLINAIPQENQTTFFKDTLEINDLLPKTANYYRFNGSLTTPPCSEGVRWFVLKDTQTLSKDQAAKLMEVMGQNNRPLQPLNARVVLSN</sequence>
<keyword evidence="10" id="KW-0732">Signal</keyword>
<dbReference type="SMART" id="SM01057">
    <property type="entry name" value="Carb_anhydrase"/>
    <property type="match status" value="1"/>
</dbReference>
<dbReference type="PANTHER" id="PTHR18952:SF265">
    <property type="entry name" value="CARBONIC ANHYDRASE"/>
    <property type="match status" value="1"/>
</dbReference>
<feature type="chain" id="PRO_5011905012" description="Carbonic anhydrase" evidence="10">
    <location>
        <begin position="21"/>
        <end position="239"/>
    </location>
</feature>
<evidence type="ECO:0000256" key="5">
    <source>
        <dbReference type="ARBA" id="ARBA00014628"/>
    </source>
</evidence>
<proteinExistence type="inferred from homology"/>
<evidence type="ECO:0000256" key="8">
    <source>
        <dbReference type="ARBA" id="ARBA00023239"/>
    </source>
</evidence>
<gene>
    <name evidence="12" type="ORF">K05K4_47200</name>
</gene>
<comment type="catalytic activity">
    <reaction evidence="9 10">
        <text>hydrogencarbonate + H(+) = CO2 + H2O</text>
        <dbReference type="Rhea" id="RHEA:10748"/>
        <dbReference type="ChEBI" id="CHEBI:15377"/>
        <dbReference type="ChEBI" id="CHEBI:15378"/>
        <dbReference type="ChEBI" id="CHEBI:16526"/>
        <dbReference type="ChEBI" id="CHEBI:17544"/>
        <dbReference type="EC" id="4.2.1.1"/>
    </reaction>
</comment>
<dbReference type="SUPFAM" id="SSF51069">
    <property type="entry name" value="Carbonic anhydrase"/>
    <property type="match status" value="1"/>
</dbReference>
<comment type="function">
    <text evidence="2 10">Reversible hydration of carbon dioxide.</text>
</comment>
<keyword evidence="7 10" id="KW-0862">Zinc</keyword>
<dbReference type="EMBL" id="CP017903">
    <property type="protein sequence ID" value="ARP21437.1"/>
    <property type="molecule type" value="Genomic_DNA"/>
</dbReference>
<evidence type="ECO:0000259" key="11">
    <source>
        <dbReference type="PROSITE" id="PS51144"/>
    </source>
</evidence>
<dbReference type="CDD" id="cd03124">
    <property type="entry name" value="alpha_CA_prokaryotic_like"/>
    <property type="match status" value="1"/>
</dbReference>
<evidence type="ECO:0000256" key="7">
    <source>
        <dbReference type="ARBA" id="ARBA00022833"/>
    </source>
</evidence>
<evidence type="ECO:0000256" key="4">
    <source>
        <dbReference type="ARBA" id="ARBA00012925"/>
    </source>
</evidence>